<dbReference type="CDD" id="cd22749">
    <property type="entry name" value="Otubain_C65"/>
    <property type="match status" value="1"/>
</dbReference>
<organism evidence="2 3">
    <name type="scientific">Paramecium octaurelia</name>
    <dbReference type="NCBI Taxonomy" id="43137"/>
    <lineage>
        <taxon>Eukaryota</taxon>
        <taxon>Sar</taxon>
        <taxon>Alveolata</taxon>
        <taxon>Ciliophora</taxon>
        <taxon>Intramacronucleata</taxon>
        <taxon>Oligohymenophorea</taxon>
        <taxon>Peniculida</taxon>
        <taxon>Parameciidae</taxon>
        <taxon>Paramecium</taxon>
    </lineage>
</organism>
<keyword evidence="1" id="KW-0472">Membrane</keyword>
<dbReference type="EMBL" id="CAJJDP010000077">
    <property type="protein sequence ID" value="CAD8182322.1"/>
    <property type="molecule type" value="Genomic_DNA"/>
</dbReference>
<proteinExistence type="predicted"/>
<dbReference type="GO" id="GO:0043130">
    <property type="term" value="F:ubiquitin binding"/>
    <property type="evidence" value="ECO:0007669"/>
    <property type="project" value="TreeGrafter"/>
</dbReference>
<dbReference type="PANTHER" id="PTHR12931:SF15">
    <property type="entry name" value="UBIQUITIN THIOESTERASE OTUBAIN-LIKE"/>
    <property type="match status" value="1"/>
</dbReference>
<evidence type="ECO:0000313" key="2">
    <source>
        <dbReference type="EMBL" id="CAD8182322.1"/>
    </source>
</evidence>
<dbReference type="GO" id="GO:0071108">
    <property type="term" value="P:protein K48-linked deubiquitination"/>
    <property type="evidence" value="ECO:0007669"/>
    <property type="project" value="TreeGrafter"/>
</dbReference>
<dbReference type="OrthoDB" id="18915at2759"/>
<feature type="transmembrane region" description="Helical" evidence="1">
    <location>
        <begin position="233"/>
        <end position="252"/>
    </location>
</feature>
<protein>
    <submittedName>
        <fullName evidence="2">Uncharacterized protein</fullName>
    </submittedName>
</protein>
<evidence type="ECO:0000313" key="3">
    <source>
        <dbReference type="Proteomes" id="UP000683925"/>
    </source>
</evidence>
<dbReference type="GO" id="GO:0005634">
    <property type="term" value="C:nucleus"/>
    <property type="evidence" value="ECO:0007669"/>
    <property type="project" value="TreeGrafter"/>
</dbReference>
<dbReference type="Proteomes" id="UP000683925">
    <property type="component" value="Unassembled WGS sequence"/>
</dbReference>
<name>A0A8S1W237_PAROT</name>
<reference evidence="2" key="1">
    <citation type="submission" date="2021-01" db="EMBL/GenBank/DDBJ databases">
        <authorList>
            <consortium name="Genoscope - CEA"/>
            <person name="William W."/>
        </authorList>
    </citation>
    <scope>NUCLEOTIDE SEQUENCE</scope>
</reference>
<gene>
    <name evidence="2" type="ORF">POCTA_138.1.T0780230</name>
</gene>
<dbReference type="Pfam" id="PF10275">
    <property type="entry name" value="Peptidase_C65"/>
    <property type="match status" value="1"/>
</dbReference>
<dbReference type="FunFam" id="1.20.1300.20:FF:000006">
    <property type="entry name" value="Uncharacterized protein"/>
    <property type="match status" value="1"/>
</dbReference>
<comment type="caution">
    <text evidence="2">The sequence shown here is derived from an EMBL/GenBank/DDBJ whole genome shotgun (WGS) entry which is preliminary data.</text>
</comment>
<dbReference type="GO" id="GO:0004843">
    <property type="term" value="F:cysteine-type deubiquitinase activity"/>
    <property type="evidence" value="ECO:0007669"/>
    <property type="project" value="TreeGrafter"/>
</dbReference>
<keyword evidence="3" id="KW-1185">Reference proteome</keyword>
<dbReference type="OMA" id="WEMECNN"/>
<dbReference type="PANTHER" id="PTHR12931">
    <property type="entry name" value="UBIQUITIN THIOLESTERASE PROTEIN OTUB"/>
    <property type="match status" value="1"/>
</dbReference>
<keyword evidence="1" id="KW-0812">Transmembrane</keyword>
<keyword evidence="1" id="KW-1133">Transmembrane helix</keyword>
<sequence>MDSLIVSFYAFIKEITLIILPITTMLAIITFGMQLYTYFKKNSQKELNAQKDLQGDAVLNIIADEYKPLINNQDDEQKIDQNESKGSKKDGKEIHLQDIDEKISKEIISINEKLKIIDKLRDCKSMNDQIENIKISIQQYEDKYKEDFQTFHNNSYALYQNNEENQKKVRDAIFQIYEQTNKQRLVQDQYKLYVRQVQEKSDLKKNYNLTVQSANQLASYCNAFREVRGDGNCFYTAFGFQFLSILLFHYSFDQFCQFIEKIKKIELPMKIFTEQLDLKIDDKEIEKLMLQDFLFRLIRLKSIEDICARQESFLEQFAAYEQNSNEVDSCLYGLSTIFFRNYSNYVIENSEVKDAIDDKINLLVWEMECNNNELVISELAKGLDIFVQLIFFKDSNFNKREYGNKYKQKIILLIKPGHYNIGLLKGETLSDKLIQKNNAIQNESKTIIQLSKDYQENYQQSIQESSNLKFIVTNLLDQLQKGQLPETEVVKLKKELSENQH</sequence>
<feature type="transmembrane region" description="Helical" evidence="1">
    <location>
        <begin position="15"/>
        <end position="39"/>
    </location>
</feature>
<dbReference type="InterPro" id="IPR019400">
    <property type="entry name" value="Peptidase_C65_otubain"/>
</dbReference>
<evidence type="ECO:0000256" key="1">
    <source>
        <dbReference type="SAM" id="Phobius"/>
    </source>
</evidence>
<accession>A0A8S1W237</accession>
<dbReference type="AlphaFoldDB" id="A0A8S1W237"/>